<proteinExistence type="predicted"/>
<dbReference type="PANTHER" id="PTHR43194:SF2">
    <property type="entry name" value="PEROXISOMAL MEMBRANE PROTEIN LPX1"/>
    <property type="match status" value="1"/>
</dbReference>
<dbReference type="KEGG" id="nno:NONO_c07520"/>
<dbReference type="OrthoDB" id="63519at2"/>
<dbReference type="SUPFAM" id="SSF53474">
    <property type="entry name" value="alpha/beta-Hydrolases"/>
    <property type="match status" value="1"/>
</dbReference>
<dbReference type="InterPro" id="IPR000073">
    <property type="entry name" value="AB_hydrolase_1"/>
</dbReference>
<dbReference type="PANTHER" id="PTHR43194">
    <property type="entry name" value="HYDROLASE ALPHA/BETA FOLD FAMILY"/>
    <property type="match status" value="1"/>
</dbReference>
<organism evidence="2 3">
    <name type="scientific">Nocardia nova SH22a</name>
    <dbReference type="NCBI Taxonomy" id="1415166"/>
    <lineage>
        <taxon>Bacteria</taxon>
        <taxon>Bacillati</taxon>
        <taxon>Actinomycetota</taxon>
        <taxon>Actinomycetes</taxon>
        <taxon>Mycobacteriales</taxon>
        <taxon>Nocardiaceae</taxon>
        <taxon>Nocardia</taxon>
    </lineage>
</organism>
<gene>
    <name evidence="2" type="ORF">NONO_c07520</name>
</gene>
<dbReference type="STRING" id="1415166.NONO_c07520"/>
<dbReference type="Proteomes" id="UP000019150">
    <property type="component" value="Chromosome"/>
</dbReference>
<dbReference type="InterPro" id="IPR029058">
    <property type="entry name" value="AB_hydrolase_fold"/>
</dbReference>
<evidence type="ECO:0000313" key="3">
    <source>
        <dbReference type="Proteomes" id="UP000019150"/>
    </source>
</evidence>
<dbReference type="PATRIC" id="fig|1415166.3.peg.762"/>
<reference evidence="2 3" key="1">
    <citation type="journal article" date="2014" name="Appl. Environ. Microbiol.">
        <title>Insights into the Microbial Degradation of Rubber and Gutta-Percha by Analysis of the Complete Genome of Nocardia nova SH22a.</title>
        <authorList>
            <person name="Luo Q."/>
            <person name="Hiessl S."/>
            <person name="Poehlein A."/>
            <person name="Daniel R."/>
            <person name="Steinbuchel A."/>
        </authorList>
    </citation>
    <scope>NUCLEOTIDE SEQUENCE [LARGE SCALE GENOMIC DNA]</scope>
    <source>
        <strain evidence="2">SH22a</strain>
    </source>
</reference>
<dbReference type="GO" id="GO:0016787">
    <property type="term" value="F:hydrolase activity"/>
    <property type="evidence" value="ECO:0007669"/>
    <property type="project" value="UniProtKB-KW"/>
</dbReference>
<evidence type="ECO:0000259" key="1">
    <source>
        <dbReference type="Pfam" id="PF12697"/>
    </source>
</evidence>
<dbReference type="HOGENOM" id="CLU_020336_50_4_11"/>
<dbReference type="RefSeq" id="WP_025347084.1">
    <property type="nucleotide sequence ID" value="NZ_CP006850.1"/>
</dbReference>
<dbReference type="eggNOG" id="COG2267">
    <property type="taxonomic scope" value="Bacteria"/>
</dbReference>
<dbReference type="Pfam" id="PF12697">
    <property type="entry name" value="Abhydrolase_6"/>
    <property type="match status" value="1"/>
</dbReference>
<keyword evidence="2" id="KW-0378">Hydrolase</keyword>
<accession>W5T8A1</accession>
<name>W5T8A1_9NOCA</name>
<dbReference type="Gene3D" id="3.40.50.1820">
    <property type="entry name" value="alpha/beta hydrolase"/>
    <property type="match status" value="1"/>
</dbReference>
<dbReference type="InterPro" id="IPR050228">
    <property type="entry name" value="Carboxylesterase_BioH"/>
</dbReference>
<protein>
    <submittedName>
        <fullName evidence="2">Alpha/beta hydrolase family protein</fullName>
    </submittedName>
</protein>
<dbReference type="AlphaFoldDB" id="W5T8A1"/>
<sequence>MTEYLTTPDGVRLAYVDSGGPGDPILALHGAYGRGRGWMPLAHRLNRRIIAVDQRGHGLSDKPGDYSRTAYLDDTAAVIEKLDLGPVPIIGHSLGAINAYQLAARRPDLVESFVAMDFPAVAGPFEDPWLAELPDRFSSLTELRDTIGRLRRPDAILHFQESAVEDERGWHFLWNAEDMRAAKRGVIGDWWPDWTGSPHRALLLLGGDSPVVPPEHAQDMITRRPHTELAVIEGAGHDLYISHVEEAAEIIGNFLDGRPGQDS</sequence>
<feature type="domain" description="AB hydrolase-1" evidence="1">
    <location>
        <begin position="25"/>
        <end position="249"/>
    </location>
</feature>
<keyword evidence="3" id="KW-1185">Reference proteome</keyword>
<evidence type="ECO:0000313" key="2">
    <source>
        <dbReference type="EMBL" id="AHH15560.1"/>
    </source>
</evidence>
<dbReference type="PRINTS" id="PR00111">
    <property type="entry name" value="ABHYDROLASE"/>
</dbReference>
<dbReference type="EMBL" id="CP006850">
    <property type="protein sequence ID" value="AHH15560.1"/>
    <property type="molecule type" value="Genomic_DNA"/>
</dbReference>